<evidence type="ECO:0000256" key="5">
    <source>
        <dbReference type="PROSITE-ProRule" id="PRU00176"/>
    </source>
</evidence>
<dbReference type="InterPro" id="IPR012677">
    <property type="entry name" value="Nucleotide-bd_a/b_plait_sf"/>
</dbReference>
<dbReference type="SMART" id="SM00360">
    <property type="entry name" value="RRM"/>
    <property type="match status" value="4"/>
</dbReference>
<feature type="compositionally biased region" description="Low complexity" evidence="6">
    <location>
        <begin position="873"/>
        <end position="887"/>
    </location>
</feature>
<comment type="caution">
    <text evidence="8">The sequence shown here is derived from an EMBL/GenBank/DDBJ whole genome shotgun (WGS) entry which is preliminary data.</text>
</comment>
<feature type="region of interest" description="Disordered" evidence="6">
    <location>
        <begin position="86"/>
        <end position="140"/>
    </location>
</feature>
<comment type="subcellular location">
    <subcellularLocation>
        <location evidence="1">Nucleus</location>
    </subcellularLocation>
</comment>
<evidence type="ECO:0000256" key="3">
    <source>
        <dbReference type="ARBA" id="ARBA00022884"/>
    </source>
</evidence>
<dbReference type="InterPro" id="IPR035979">
    <property type="entry name" value="RBD_domain_sf"/>
</dbReference>
<feature type="compositionally biased region" description="Basic and acidic residues" evidence="6">
    <location>
        <begin position="790"/>
        <end position="811"/>
    </location>
</feature>
<dbReference type="EMBL" id="CAXAMM010000665">
    <property type="protein sequence ID" value="CAK8988367.1"/>
    <property type="molecule type" value="Genomic_DNA"/>
</dbReference>
<feature type="domain" description="RRM" evidence="7">
    <location>
        <begin position="609"/>
        <end position="752"/>
    </location>
</feature>
<evidence type="ECO:0000256" key="4">
    <source>
        <dbReference type="ARBA" id="ARBA00023242"/>
    </source>
</evidence>
<accession>A0ABP0HET4</accession>
<evidence type="ECO:0000259" key="7">
    <source>
        <dbReference type="PROSITE" id="PS50102"/>
    </source>
</evidence>
<keyword evidence="9" id="KW-1185">Reference proteome</keyword>
<evidence type="ECO:0000313" key="9">
    <source>
        <dbReference type="Proteomes" id="UP001642464"/>
    </source>
</evidence>
<feature type="compositionally biased region" description="Acidic residues" evidence="6">
    <location>
        <begin position="374"/>
        <end position="431"/>
    </location>
</feature>
<dbReference type="InterPro" id="IPR000504">
    <property type="entry name" value="RRM_dom"/>
</dbReference>
<organism evidence="8 9">
    <name type="scientific">Durusdinium trenchii</name>
    <dbReference type="NCBI Taxonomy" id="1381693"/>
    <lineage>
        <taxon>Eukaryota</taxon>
        <taxon>Sar</taxon>
        <taxon>Alveolata</taxon>
        <taxon>Dinophyceae</taxon>
        <taxon>Suessiales</taxon>
        <taxon>Symbiodiniaceae</taxon>
        <taxon>Durusdinium</taxon>
    </lineage>
</organism>
<dbReference type="InterPro" id="IPR051945">
    <property type="entry name" value="RRM_MRD1_RNA_proc_ribogen"/>
</dbReference>
<feature type="domain" description="RRM" evidence="7">
    <location>
        <begin position="439"/>
        <end position="541"/>
    </location>
</feature>
<feature type="compositionally biased region" description="Acidic residues" evidence="6">
    <location>
        <begin position="126"/>
        <end position="137"/>
    </location>
</feature>
<gene>
    <name evidence="8" type="ORF">SCF082_LOCUS1360</name>
</gene>
<evidence type="ECO:0000256" key="6">
    <source>
        <dbReference type="SAM" id="MobiDB-lite"/>
    </source>
</evidence>
<dbReference type="PANTHER" id="PTHR48039:SF5">
    <property type="entry name" value="RNA-BINDING PROTEIN 28"/>
    <property type="match status" value="1"/>
</dbReference>
<feature type="compositionally biased region" description="Acidic residues" evidence="6">
    <location>
        <begin position="356"/>
        <end position="368"/>
    </location>
</feature>
<proteinExistence type="predicted"/>
<name>A0ABP0HET4_9DINO</name>
<evidence type="ECO:0000256" key="2">
    <source>
        <dbReference type="ARBA" id="ARBA00022737"/>
    </source>
</evidence>
<protein>
    <submittedName>
        <fullName evidence="8">RNA-binding protein 28 (RNA-binding motif protein 28)</fullName>
    </submittedName>
</protein>
<reference evidence="8 9" key="1">
    <citation type="submission" date="2024-02" db="EMBL/GenBank/DDBJ databases">
        <authorList>
            <person name="Chen Y."/>
            <person name="Shah S."/>
            <person name="Dougan E. K."/>
            <person name="Thang M."/>
            <person name="Chan C."/>
        </authorList>
    </citation>
    <scope>NUCLEOTIDE SEQUENCE [LARGE SCALE GENOMIC DNA]</scope>
</reference>
<dbReference type="SUPFAM" id="SSF54928">
    <property type="entry name" value="RNA-binding domain, RBD"/>
    <property type="match status" value="3"/>
</dbReference>
<dbReference type="PANTHER" id="PTHR48039">
    <property type="entry name" value="RNA-BINDING MOTIF PROTEIN 14B"/>
    <property type="match status" value="1"/>
</dbReference>
<feature type="compositionally biased region" description="Basic and acidic residues" evidence="6">
    <location>
        <begin position="888"/>
        <end position="918"/>
    </location>
</feature>
<dbReference type="Pfam" id="PF00076">
    <property type="entry name" value="RRM_1"/>
    <property type="match status" value="3"/>
</dbReference>
<feature type="region of interest" description="Disordered" evidence="6">
    <location>
        <begin position="356"/>
        <end position="434"/>
    </location>
</feature>
<keyword evidence="4" id="KW-0539">Nucleus</keyword>
<dbReference type="PROSITE" id="PS50102">
    <property type="entry name" value="RRM"/>
    <property type="match status" value="4"/>
</dbReference>
<feature type="compositionally biased region" description="Polar residues" evidence="6">
    <location>
        <begin position="837"/>
        <end position="848"/>
    </location>
</feature>
<evidence type="ECO:0000256" key="1">
    <source>
        <dbReference type="ARBA" id="ARBA00004123"/>
    </source>
</evidence>
<feature type="region of interest" description="Disordered" evidence="6">
    <location>
        <begin position="785"/>
        <end position="918"/>
    </location>
</feature>
<keyword evidence="2" id="KW-0677">Repeat</keyword>
<feature type="region of interest" description="Disordered" evidence="6">
    <location>
        <begin position="932"/>
        <end position="957"/>
    </location>
</feature>
<keyword evidence="3 5" id="KW-0694">RNA-binding</keyword>
<dbReference type="Gene3D" id="3.30.70.330">
    <property type="match status" value="4"/>
</dbReference>
<evidence type="ECO:0000313" key="8">
    <source>
        <dbReference type="EMBL" id="CAK8988367.1"/>
    </source>
</evidence>
<sequence>MSDTVFVRGLRPGVNDDELNEAFGDVGPVKSAFIVVEKDGPNKGKSRGFGFVQYALPEDAATAVDQLRGMEIAGAPVKLALAEKKGYKHGSAGPAGKRSKNKRKRDAGGEVTPQDSGENQSKDGNNEDEAGGEEDPEASSSFFRSLARDAVVTQVESKAERNQTIKDTEELLRDSSVVIFGIRQGMPKKVLKRKAGRCGKVNLIEYPLTSLRLGHGDQSNCALVIYTKKTSAATAGAKLDNKSWSDKDPDSVVRCRRLKMVALSAKNQDRCRLIVRNVPFKTDEAALRACFEPFGPVLEVNLDHKRKGFAFVQFACRLDATKAHAQVNGSKLGGRVIAVDWALRKSQYDKIIQQAEEQEVPAEEDGADSSEAAENGENESSVEDDDKKEEEEESEQEEDEDDEEDGDNSGSEDGESREDDGNVESGESETDEAAKDRGYTVFVRNVLFETTEDELFDAFKAYGAVRYVKIVKGGDGRSRGTAFVNYYKEAGFEAVLAQAATVPQIKPVIHNAKNDPEPEEARGGNGITCGGRPLLVTPAVDRRQAQELVVQNEKTKMKKDRRHLYLAREGFIHPDQDVVVPKSDVAKRERAEREKKTKLKNPVFFVSPTRLSIRNLYRGSSDGAERGVSEPELKKAFRKAAHEGLKARLVADAEGDENLLPKGWPNLAKVGPVEIKSAKIMRESTPLADEEGNEVKTNSRTRHKGRSKGFGFIEFGQHVHALAALRFLNNNPAFAHLAAGGPKALKVKEDDRARLIIEFSIENATKLQERQRKIDKIQKRQEMNRNAQLARDHAVEQAKQKKGCEKVRDDVDAPSQSKVGDGSSERAKNRKKRRAASQQDAQMESQPSAAKKAKNVPKAGTVKAVNKKKRKSPPVASAPVASSSAASKSKDGPRQQKKTKAGDKNNAKAGDKKEAKADEFRKLVDQYKASMFAESSSAKEEAPGKTKSQGKRWFAVS</sequence>
<dbReference type="Proteomes" id="UP001642464">
    <property type="component" value="Unassembled WGS sequence"/>
</dbReference>
<feature type="domain" description="RRM" evidence="7">
    <location>
        <begin position="3"/>
        <end position="84"/>
    </location>
</feature>
<feature type="domain" description="RRM" evidence="7">
    <location>
        <begin position="271"/>
        <end position="344"/>
    </location>
</feature>